<dbReference type="EC" id="3.6.1.54" evidence="10"/>
<dbReference type="GO" id="GO:0009245">
    <property type="term" value="P:lipid A biosynthetic process"/>
    <property type="evidence" value="ECO:0007669"/>
    <property type="project" value="UniProtKB-UniRule"/>
</dbReference>
<dbReference type="NCBIfam" id="TIGR01854">
    <property type="entry name" value="lipid_A_lpxH"/>
    <property type="match status" value="1"/>
</dbReference>
<feature type="binding site" evidence="10">
    <location>
        <position position="41"/>
    </location>
    <ligand>
        <name>Mn(2+)</name>
        <dbReference type="ChEBI" id="CHEBI:29035"/>
        <label>2</label>
    </ligand>
</feature>
<keyword evidence="3 10" id="KW-0997">Cell inner membrane</keyword>
<evidence type="ECO:0000256" key="4">
    <source>
        <dbReference type="ARBA" id="ARBA00022556"/>
    </source>
</evidence>
<comment type="subcellular location">
    <subcellularLocation>
        <location evidence="10">Cell inner membrane</location>
        <topology evidence="10">Peripheral membrane protein</topology>
        <orientation evidence="10">Cytoplasmic side</orientation>
    </subcellularLocation>
</comment>
<dbReference type="GO" id="GO:0019897">
    <property type="term" value="C:extrinsic component of plasma membrane"/>
    <property type="evidence" value="ECO:0007669"/>
    <property type="project" value="UniProtKB-UniRule"/>
</dbReference>
<comment type="caution">
    <text evidence="12">The sequence shown here is derived from an EMBL/GenBank/DDBJ whole genome shotgun (WGS) entry which is preliminary data.</text>
</comment>
<keyword evidence="1 10" id="KW-1003">Cell membrane</keyword>
<evidence type="ECO:0000256" key="6">
    <source>
        <dbReference type="ARBA" id="ARBA00022801"/>
    </source>
</evidence>
<dbReference type="CDD" id="cd07398">
    <property type="entry name" value="MPP_YbbF-LpxH"/>
    <property type="match status" value="1"/>
</dbReference>
<protein>
    <recommendedName>
        <fullName evidence="10">UDP-2,3-diacylglucosamine hydrolase</fullName>
        <ecNumber evidence="10">3.6.1.54</ecNumber>
    </recommendedName>
    <alternativeName>
        <fullName evidence="10">UDP-2,3-diacylglucosamine diphosphatase</fullName>
    </alternativeName>
</protein>
<evidence type="ECO:0000256" key="1">
    <source>
        <dbReference type="ARBA" id="ARBA00022475"/>
    </source>
</evidence>
<feature type="binding site" evidence="10">
    <location>
        <position position="8"/>
    </location>
    <ligand>
        <name>Mn(2+)</name>
        <dbReference type="ChEBI" id="CHEBI:29035"/>
        <label>1</label>
    </ligand>
</feature>
<evidence type="ECO:0000256" key="8">
    <source>
        <dbReference type="ARBA" id="ARBA00023136"/>
    </source>
</evidence>
<evidence type="ECO:0000259" key="11">
    <source>
        <dbReference type="Pfam" id="PF00149"/>
    </source>
</evidence>
<feature type="binding site" evidence="10">
    <location>
        <position position="41"/>
    </location>
    <ligand>
        <name>Mn(2+)</name>
        <dbReference type="ChEBI" id="CHEBI:29035"/>
        <label>1</label>
    </ligand>
</feature>
<feature type="binding site" evidence="10">
    <location>
        <position position="197"/>
    </location>
    <ligand>
        <name>Mn(2+)</name>
        <dbReference type="ChEBI" id="CHEBI:29035"/>
        <label>1</label>
    </ligand>
</feature>
<evidence type="ECO:0000256" key="3">
    <source>
        <dbReference type="ARBA" id="ARBA00022519"/>
    </source>
</evidence>
<dbReference type="GO" id="GO:0030145">
    <property type="term" value="F:manganese ion binding"/>
    <property type="evidence" value="ECO:0007669"/>
    <property type="project" value="UniProtKB-UniRule"/>
</dbReference>
<feature type="binding site" evidence="10">
    <location>
        <begin position="79"/>
        <end position="80"/>
    </location>
    <ligand>
        <name>substrate</name>
    </ligand>
</feature>
<dbReference type="UniPathway" id="UPA00359">
    <property type="reaction ID" value="UER00480"/>
</dbReference>
<comment type="cofactor">
    <cofactor evidence="10">
        <name>Mn(2+)</name>
        <dbReference type="ChEBI" id="CHEBI:29035"/>
    </cofactor>
    <text evidence="10">Binds 2 Mn(2+) ions per subunit in a binuclear metal center.</text>
</comment>
<dbReference type="GO" id="GO:0005737">
    <property type="term" value="C:cytoplasm"/>
    <property type="evidence" value="ECO:0007669"/>
    <property type="project" value="InterPro"/>
</dbReference>
<dbReference type="NCBIfam" id="NF003743">
    <property type="entry name" value="PRK05340.1"/>
    <property type="match status" value="1"/>
</dbReference>
<dbReference type="Gene3D" id="3.60.21.10">
    <property type="match status" value="1"/>
</dbReference>
<dbReference type="AlphaFoldDB" id="A0A520MBB7"/>
<evidence type="ECO:0000313" key="13">
    <source>
        <dbReference type="Proteomes" id="UP000318359"/>
    </source>
</evidence>
<keyword evidence="7 10" id="KW-0443">Lipid metabolism</keyword>
<comment type="catalytic activity">
    <reaction evidence="10">
        <text>UDP-2-N,3-O-bis[(3R)-3-hydroxytetradecanoyl]-alpha-D-glucosamine + H2O = 2-N,3-O-bis[(3R)-3-hydroxytetradecanoyl]-alpha-D-glucosaminyl 1-phosphate + UMP + 2 H(+)</text>
        <dbReference type="Rhea" id="RHEA:25213"/>
        <dbReference type="ChEBI" id="CHEBI:15377"/>
        <dbReference type="ChEBI" id="CHEBI:15378"/>
        <dbReference type="ChEBI" id="CHEBI:57865"/>
        <dbReference type="ChEBI" id="CHEBI:57957"/>
        <dbReference type="ChEBI" id="CHEBI:78847"/>
        <dbReference type="EC" id="3.6.1.54"/>
    </reaction>
</comment>
<feature type="binding site" evidence="10">
    <location>
        <position position="122"/>
    </location>
    <ligand>
        <name>substrate</name>
    </ligand>
</feature>
<proteinExistence type="inferred from homology"/>
<evidence type="ECO:0000256" key="9">
    <source>
        <dbReference type="ARBA" id="ARBA00023211"/>
    </source>
</evidence>
<dbReference type="InterPro" id="IPR029052">
    <property type="entry name" value="Metallo-depent_PP-like"/>
</dbReference>
<comment type="function">
    <text evidence="10">Hydrolyzes the pyrophosphate bond of UDP-2,3-diacylglucosamine to yield 2,3-diacylglucosamine 1-phosphate (lipid X) and UMP by catalyzing the attack of water at the alpha-P atom. Involved in the biosynthesis of lipid A, a phosphorylated glycolipid that anchors the lipopolysaccharide to the outer membrane of the cell.</text>
</comment>
<evidence type="ECO:0000256" key="2">
    <source>
        <dbReference type="ARBA" id="ARBA00022516"/>
    </source>
</evidence>
<feature type="binding site" evidence="10">
    <location>
        <position position="195"/>
    </location>
    <ligand>
        <name>Mn(2+)</name>
        <dbReference type="ChEBI" id="CHEBI:29035"/>
        <label>2</label>
    </ligand>
</feature>
<reference evidence="12 13" key="1">
    <citation type="submission" date="2019-02" db="EMBL/GenBank/DDBJ databases">
        <title>Prokaryotic population dynamics and viral predation in marine succession experiment using metagenomics: the confinement effect.</title>
        <authorList>
            <person name="Haro-Moreno J.M."/>
            <person name="Rodriguez-Valera F."/>
            <person name="Lopez-Perez M."/>
        </authorList>
    </citation>
    <scope>NUCLEOTIDE SEQUENCE [LARGE SCALE GENOMIC DNA]</scope>
    <source>
        <strain evidence="12">MED-G167</strain>
    </source>
</reference>
<dbReference type="EMBL" id="SHBM01000007">
    <property type="protein sequence ID" value="RZO18522.1"/>
    <property type="molecule type" value="Genomic_DNA"/>
</dbReference>
<dbReference type="InterPro" id="IPR043461">
    <property type="entry name" value="LpxH-like"/>
</dbReference>
<comment type="pathway">
    <text evidence="10">Glycolipid biosynthesis; lipid IV(A) biosynthesis; lipid IV(A) from (3R)-3-hydroxytetradecanoyl-[acyl-carrier-protein] and UDP-N-acetyl-alpha-D-glucosamine: step 4/6.</text>
</comment>
<evidence type="ECO:0000256" key="5">
    <source>
        <dbReference type="ARBA" id="ARBA00022723"/>
    </source>
</evidence>
<evidence type="ECO:0000256" key="7">
    <source>
        <dbReference type="ARBA" id="ARBA00023098"/>
    </source>
</evidence>
<feature type="binding site" evidence="10">
    <location>
        <position position="79"/>
    </location>
    <ligand>
        <name>Mn(2+)</name>
        <dbReference type="ChEBI" id="CHEBI:29035"/>
        <label>2</label>
    </ligand>
</feature>
<evidence type="ECO:0000313" key="12">
    <source>
        <dbReference type="EMBL" id="RZO18522.1"/>
    </source>
</evidence>
<dbReference type="InterPro" id="IPR004843">
    <property type="entry name" value="Calcineurin-like_PHP"/>
</dbReference>
<organism evidence="12 13">
    <name type="scientific">SAR86 cluster bacterium</name>
    <dbReference type="NCBI Taxonomy" id="2030880"/>
    <lineage>
        <taxon>Bacteria</taxon>
        <taxon>Pseudomonadati</taxon>
        <taxon>Pseudomonadota</taxon>
        <taxon>Gammaproteobacteria</taxon>
        <taxon>SAR86 cluster</taxon>
    </lineage>
</organism>
<dbReference type="GO" id="GO:0008758">
    <property type="term" value="F:UDP-2,3-diacylglucosamine hydrolase activity"/>
    <property type="evidence" value="ECO:0007669"/>
    <property type="project" value="UniProtKB-UniRule"/>
</dbReference>
<comment type="similarity">
    <text evidence="10">Belongs to the LpxH family.</text>
</comment>
<feature type="binding site" evidence="10">
    <location>
        <position position="160"/>
    </location>
    <ligand>
        <name>substrate</name>
    </ligand>
</feature>
<accession>A0A520MBB7</accession>
<dbReference type="HAMAP" id="MF_00575">
    <property type="entry name" value="LpxH"/>
    <property type="match status" value="1"/>
</dbReference>
<dbReference type="PANTHER" id="PTHR34990">
    <property type="entry name" value="UDP-2,3-DIACYLGLUCOSAMINE HYDROLASE-RELATED"/>
    <property type="match status" value="1"/>
</dbReference>
<feature type="binding site" evidence="10">
    <location>
        <position position="167"/>
    </location>
    <ligand>
        <name>substrate</name>
    </ligand>
</feature>
<keyword evidence="2 10" id="KW-0444">Lipid biosynthesis</keyword>
<dbReference type="Pfam" id="PF00149">
    <property type="entry name" value="Metallophos"/>
    <property type="match status" value="1"/>
</dbReference>
<keyword evidence="5 10" id="KW-0479">Metal-binding</keyword>
<dbReference type="Proteomes" id="UP000318359">
    <property type="component" value="Unassembled WGS sequence"/>
</dbReference>
<keyword evidence="6 10" id="KW-0378">Hydrolase</keyword>
<dbReference type="PANTHER" id="PTHR34990:SF1">
    <property type="entry name" value="UDP-2,3-DIACYLGLUCOSAMINE HYDROLASE"/>
    <property type="match status" value="1"/>
</dbReference>
<feature type="binding site" evidence="10">
    <location>
        <position position="164"/>
    </location>
    <ligand>
        <name>substrate</name>
    </ligand>
</feature>
<keyword evidence="8 10" id="KW-0472">Membrane</keyword>
<keyword evidence="4 10" id="KW-0441">Lipid A biosynthesis</keyword>
<keyword evidence="9 10" id="KW-0464">Manganese</keyword>
<dbReference type="SUPFAM" id="SSF56300">
    <property type="entry name" value="Metallo-dependent phosphatases"/>
    <property type="match status" value="1"/>
</dbReference>
<feature type="binding site" evidence="10">
    <location>
        <position position="10"/>
    </location>
    <ligand>
        <name>Mn(2+)</name>
        <dbReference type="ChEBI" id="CHEBI:29035"/>
        <label>1</label>
    </ligand>
</feature>
<feature type="binding site" evidence="10">
    <location>
        <position position="114"/>
    </location>
    <ligand>
        <name>Mn(2+)</name>
        <dbReference type="ChEBI" id="CHEBI:29035"/>
        <label>2</label>
    </ligand>
</feature>
<name>A0A520MBB7_9GAMM</name>
<evidence type="ECO:0000256" key="10">
    <source>
        <dbReference type="HAMAP-Rule" id="MF_00575"/>
    </source>
</evidence>
<feature type="domain" description="Calcineurin-like phosphoesterase" evidence="11">
    <location>
        <begin position="4"/>
        <end position="199"/>
    </location>
</feature>
<sequence>MKCRFISDLHLSEKHPELTQAFFKFLDESKGACTHLYILGDLFETWIGDDDASPLHKEIKDALHRFSTNGPKTFFIHGNRDFLIGQDFAEETGITILPDPFHLEVNGETLIISHGDFLCTDDVDYINFRNQVRTKEWQSNFLEKDIEERKQIAASLRDDSQEATAEKSLEITDVNSEAVLNFLNEHAPNLFIHGHTHKPGIHEVDSCKRIVLGDWGEYGWFLSVDENGYKLDKFLISV</sequence>
<gene>
    <name evidence="10" type="primary">lpxH</name>
    <name evidence="12" type="ORF">EVB00_00950</name>
</gene>
<feature type="binding site" evidence="10">
    <location>
        <position position="195"/>
    </location>
    <ligand>
        <name>substrate</name>
    </ligand>
</feature>
<dbReference type="InterPro" id="IPR010138">
    <property type="entry name" value="UDP-diacylglucosamine_Hdrlase"/>
</dbReference>